<dbReference type="EMBL" id="PKIZ01000011">
    <property type="protein sequence ID" value="PKZ41590.1"/>
    <property type="molecule type" value="Genomic_DNA"/>
</dbReference>
<dbReference type="InterPro" id="IPR006059">
    <property type="entry name" value="SBP"/>
</dbReference>
<dbReference type="NCBIfam" id="TIGR01254">
    <property type="entry name" value="sfuA"/>
    <property type="match status" value="1"/>
</dbReference>
<keyword evidence="1" id="KW-0732">Signal</keyword>
<dbReference type="OrthoDB" id="5412681at2"/>
<dbReference type="GO" id="GO:0030976">
    <property type="term" value="F:thiamine pyrophosphate binding"/>
    <property type="evidence" value="ECO:0007669"/>
    <property type="project" value="TreeGrafter"/>
</dbReference>
<dbReference type="Gene3D" id="3.40.190.10">
    <property type="entry name" value="Periplasmic binding protein-like II"/>
    <property type="match status" value="2"/>
</dbReference>
<reference evidence="3 4" key="1">
    <citation type="submission" date="2017-12" db="EMBL/GenBank/DDBJ databases">
        <title>Phylogenetic diversity of female urinary microbiome.</title>
        <authorList>
            <person name="Thomas-White K."/>
            <person name="Wolfe A.J."/>
        </authorList>
    </citation>
    <scope>NUCLEOTIDE SEQUENCE [LARGE SCALE GENOMIC DNA]</scope>
    <source>
        <strain evidence="3 4">UMB1298</strain>
    </source>
</reference>
<evidence type="ECO:0000313" key="3">
    <source>
        <dbReference type="EMBL" id="PKZ41590.1"/>
    </source>
</evidence>
<evidence type="ECO:0000313" key="4">
    <source>
        <dbReference type="Proteomes" id="UP000234206"/>
    </source>
</evidence>
<dbReference type="PANTHER" id="PTHR30006">
    <property type="entry name" value="THIAMINE-BINDING PERIPLASMIC PROTEIN-RELATED"/>
    <property type="match status" value="1"/>
</dbReference>
<dbReference type="Pfam" id="PF13416">
    <property type="entry name" value="SBP_bac_8"/>
    <property type="match status" value="1"/>
</dbReference>
<keyword evidence="4" id="KW-1185">Reference proteome</keyword>
<dbReference type="GO" id="GO:0030288">
    <property type="term" value="C:outer membrane-bounded periplasmic space"/>
    <property type="evidence" value="ECO:0007669"/>
    <property type="project" value="TreeGrafter"/>
</dbReference>
<protein>
    <submittedName>
        <fullName evidence="3">Thiamine ABC transporter substrate-binding protein</fullName>
    </submittedName>
</protein>
<name>A0A2I1PAD7_9MICO</name>
<evidence type="ECO:0000256" key="1">
    <source>
        <dbReference type="ARBA" id="ARBA00022729"/>
    </source>
</evidence>
<comment type="caution">
    <text evidence="3">The sequence shown here is derived from an EMBL/GenBank/DDBJ whole genome shotgun (WGS) entry which is preliminary data.</text>
</comment>
<dbReference type="RefSeq" id="WP_083323545.1">
    <property type="nucleotide sequence ID" value="NZ_JBHLVH010000012.1"/>
</dbReference>
<dbReference type="PANTHER" id="PTHR30006:SF2">
    <property type="entry name" value="ABC TRANSPORTER SUBSTRATE-BINDING PROTEIN"/>
    <property type="match status" value="1"/>
</dbReference>
<dbReference type="CDD" id="cd13545">
    <property type="entry name" value="PBP2_TbpA"/>
    <property type="match status" value="1"/>
</dbReference>
<feature type="region of interest" description="Disordered" evidence="2">
    <location>
        <begin position="1"/>
        <end position="25"/>
    </location>
</feature>
<dbReference type="GO" id="GO:0015888">
    <property type="term" value="P:thiamine transport"/>
    <property type="evidence" value="ECO:0007669"/>
    <property type="project" value="InterPro"/>
</dbReference>
<feature type="region of interest" description="Disordered" evidence="2">
    <location>
        <begin position="43"/>
        <end position="72"/>
    </location>
</feature>
<dbReference type="InterPro" id="IPR005948">
    <property type="entry name" value="ThiB-like"/>
</dbReference>
<feature type="compositionally biased region" description="Polar residues" evidence="2">
    <location>
        <begin position="1"/>
        <end position="18"/>
    </location>
</feature>
<accession>A0A2I1PAD7</accession>
<dbReference type="SUPFAM" id="SSF53850">
    <property type="entry name" value="Periplasmic binding protein-like II"/>
    <property type="match status" value="1"/>
</dbReference>
<organism evidence="3 4">
    <name type="scientific">Kytococcus schroeteri</name>
    <dbReference type="NCBI Taxonomy" id="138300"/>
    <lineage>
        <taxon>Bacteria</taxon>
        <taxon>Bacillati</taxon>
        <taxon>Actinomycetota</taxon>
        <taxon>Actinomycetes</taxon>
        <taxon>Micrococcales</taxon>
        <taxon>Kytococcaceae</taxon>
        <taxon>Kytococcus</taxon>
    </lineage>
</organism>
<dbReference type="GO" id="GO:0030975">
    <property type="term" value="F:thiamine binding"/>
    <property type="evidence" value="ECO:0007669"/>
    <property type="project" value="InterPro"/>
</dbReference>
<dbReference type="AlphaFoldDB" id="A0A2I1PAD7"/>
<evidence type="ECO:0000256" key="2">
    <source>
        <dbReference type="SAM" id="MobiDB-lite"/>
    </source>
</evidence>
<gene>
    <name evidence="3" type="ORF">CYJ76_06830</name>
</gene>
<proteinExistence type="predicted"/>
<sequence length="391" mass="41276">MPTTAQPTRPSPHRSTTAVRAPRRAVTTGLAAVTALGLLAGCSLGGQGEGSDQESSSPSQGSGDGASDGDLEGRTVTLVTHDSFNPPKGALKEFTKDTGITVKVLKSGDAGALTNKLVLTKEKPLGDVVFGIDNTFGGRALAEGVVAEHGVSLPQGVDRHTIETDGGARLAPVDYGDVCVNVDDTWFEKKGVNPPQGLDDLTKPEYKGLFVTPGAATSSPGLAFLLATIGAKGDDGWEQYWKDLVANDAKITAGWEDAYTVDFTAGGGKGDRPIVLSYASSPPFTVPEGGKEPTTSALLDTCFRQVEYAGVLEGAEEPEAGAKLVEYLLGKDFQAGLPESMYVYPVRSDVELPAEWEKWAPSAKEPIEVDAARIQEHREEWLTRWSEATGQ</sequence>
<dbReference type="Proteomes" id="UP000234206">
    <property type="component" value="Unassembled WGS sequence"/>
</dbReference>